<protein>
    <submittedName>
        <fullName evidence="1">Uncharacterized protein</fullName>
    </submittedName>
</protein>
<name>A0A1I1FNV0_9GAMM</name>
<sequence length="237" mass="27212">MLKKVICLSIIFICIACTTHSDKDIESDQQSLLNDALLHHNAVMIKKLNRIFIVNKNWQQSFRAYQYLCVYSDLPQNCDLMWATATKTHNNSILFNAAATHFNIKQTPYWLNKLEFYASTDTQILIIKVLKSELLSDIEIDQLTFSKVHHAQALYLKGKFNSDIGALNNAGSEFITLKKWESVGDSFALASKVALHYQKRLLAEQYYSDALIYYDLLAHKNKLNVMINWGVKNGLTR</sequence>
<dbReference type="EMBL" id="FOLO01000003">
    <property type="protein sequence ID" value="SFB98700.1"/>
    <property type="molecule type" value="Genomic_DNA"/>
</dbReference>
<dbReference type="STRING" id="1123010.SAMN02745724_00635"/>
<reference evidence="1 2" key="1">
    <citation type="submission" date="2016-10" db="EMBL/GenBank/DDBJ databases">
        <authorList>
            <person name="de Groot N.N."/>
        </authorList>
    </citation>
    <scope>NUCLEOTIDE SEQUENCE [LARGE SCALE GENOMIC DNA]</scope>
    <source>
        <strain evidence="1 2">DSM 6059</strain>
    </source>
</reference>
<evidence type="ECO:0000313" key="1">
    <source>
        <dbReference type="EMBL" id="SFB98700.1"/>
    </source>
</evidence>
<accession>A0A1I1FNV0</accession>
<organism evidence="1 2">
    <name type="scientific">Pseudoalteromonas denitrificans DSM 6059</name>
    <dbReference type="NCBI Taxonomy" id="1123010"/>
    <lineage>
        <taxon>Bacteria</taxon>
        <taxon>Pseudomonadati</taxon>
        <taxon>Pseudomonadota</taxon>
        <taxon>Gammaproteobacteria</taxon>
        <taxon>Alteromonadales</taxon>
        <taxon>Pseudoalteromonadaceae</taxon>
        <taxon>Pseudoalteromonas</taxon>
    </lineage>
</organism>
<evidence type="ECO:0000313" key="2">
    <source>
        <dbReference type="Proteomes" id="UP000198862"/>
    </source>
</evidence>
<dbReference type="RefSeq" id="WP_091979853.1">
    <property type="nucleotide sequence ID" value="NZ_FOLO01000003.1"/>
</dbReference>
<keyword evidence="2" id="KW-1185">Reference proteome</keyword>
<dbReference type="AlphaFoldDB" id="A0A1I1FNV0"/>
<gene>
    <name evidence="1" type="ORF">SAMN02745724_00635</name>
</gene>
<dbReference type="Proteomes" id="UP000198862">
    <property type="component" value="Unassembled WGS sequence"/>
</dbReference>
<proteinExistence type="predicted"/>